<gene>
    <name evidence="3" type="ORF">HAND00432_LOCUS1717</name>
</gene>
<dbReference type="SUPFAM" id="SSF54106">
    <property type="entry name" value="LysM domain"/>
    <property type="match status" value="1"/>
</dbReference>
<evidence type="ECO:0000256" key="1">
    <source>
        <dbReference type="SAM" id="SignalP"/>
    </source>
</evidence>
<keyword evidence="1" id="KW-0732">Signal</keyword>
<name>A0A6U4S786_HEMAN</name>
<protein>
    <recommendedName>
        <fullName evidence="2">LysM domain-containing protein</fullName>
    </recommendedName>
</protein>
<dbReference type="CDD" id="cd00118">
    <property type="entry name" value="LysM"/>
    <property type="match status" value="1"/>
</dbReference>
<dbReference type="EMBL" id="HBFX01002789">
    <property type="protein sequence ID" value="CAD8947199.1"/>
    <property type="molecule type" value="Transcribed_RNA"/>
</dbReference>
<dbReference type="AlphaFoldDB" id="A0A6U4S786"/>
<dbReference type="Pfam" id="PF24907">
    <property type="entry name" value="SIBA-E_N"/>
    <property type="match status" value="1"/>
</dbReference>
<dbReference type="Gene3D" id="2.100.10.50">
    <property type="match status" value="1"/>
</dbReference>
<dbReference type="SMART" id="SM00257">
    <property type="entry name" value="LysM"/>
    <property type="match status" value="1"/>
</dbReference>
<reference evidence="3" key="1">
    <citation type="submission" date="2021-01" db="EMBL/GenBank/DDBJ databases">
        <authorList>
            <person name="Corre E."/>
            <person name="Pelletier E."/>
            <person name="Niang G."/>
            <person name="Scheremetjew M."/>
            <person name="Finn R."/>
            <person name="Kale V."/>
            <person name="Holt S."/>
            <person name="Cochrane G."/>
            <person name="Meng A."/>
            <person name="Brown T."/>
            <person name="Cohen L."/>
        </authorList>
    </citation>
    <scope>NUCLEOTIDE SEQUENCE</scope>
    <source>
        <strain evidence="3">CCMP644</strain>
    </source>
</reference>
<accession>A0A6U4S786</accession>
<dbReference type="InterPro" id="IPR056844">
    <property type="entry name" value="SibA-E_N"/>
</dbReference>
<feature type="signal peptide" evidence="1">
    <location>
        <begin position="1"/>
        <end position="20"/>
    </location>
</feature>
<dbReference type="InterPro" id="IPR018392">
    <property type="entry name" value="LysM"/>
</dbReference>
<dbReference type="PROSITE" id="PS51782">
    <property type="entry name" value="LYSM"/>
    <property type="match status" value="1"/>
</dbReference>
<dbReference type="Pfam" id="PF01476">
    <property type="entry name" value="LysM"/>
    <property type="match status" value="1"/>
</dbReference>
<feature type="domain" description="LysM" evidence="2">
    <location>
        <begin position="947"/>
        <end position="991"/>
    </location>
</feature>
<proteinExistence type="predicted"/>
<dbReference type="InterPro" id="IPR036779">
    <property type="entry name" value="LysM_dom_sf"/>
</dbReference>
<evidence type="ECO:0000313" key="3">
    <source>
        <dbReference type="EMBL" id="CAD8947199.1"/>
    </source>
</evidence>
<evidence type="ECO:0000259" key="2">
    <source>
        <dbReference type="PROSITE" id="PS51782"/>
    </source>
</evidence>
<feature type="chain" id="PRO_5030160406" description="LysM domain-containing protein" evidence="1">
    <location>
        <begin position="21"/>
        <end position="1005"/>
    </location>
</feature>
<sequence>MSDMRLQLLLLAVVLGSAAGQVMTGGGHFRSGAIAWHKLEGNEVEFEIQAEWRMSHTGHYKHGSPANSSIFVGDHISIGGEQSPRLLFGDGKFQYIVSEVTAVSAVDDSFRGITRIRHTYDNPKGAAGAPWEAVFVGCCKIPELLNDADLAWRLVALVDLTASAGSAAVRVPGMFTIPELGVSQQPICMLPSDQQGLTGPCFKMHATTLACSNHVSRIGQGLDYSFALSANTVADLANDIPLQTNPALPGVGAGLGVDMGKDGSVRARCALGSCMSRGVHMVRATITDGKITYVRILTPGQNCTAGVLRARCAGCQAAGGAQFLARWLVTNGVVTSIVVDNPGSGYFAMPEIYIETGICLGFTWEGVSLTTDLNVLVRVQPQHTCYLNTPGTPSSDCNPDLANVQYSGTPMPYIVPHGFPGLGSGFDPVRMRGVPAPGGTWSPYAINGGTGLQAAAGHVQAYAGDEVSLSFTATANWCLGLGSGFFLQQFGDDQRCVSPDQSLSVDFGPLPNGTRFDSYQRDAIAELMITYDNPFESHRPGHEWAVARGQRDYAGMPRAEQAVKMGFVRVPQNLNSGVGGASVYLWYRKYDSLRPGDEAITDIRASESADEEARLERDGYEKVEGNLNEQAGGREVHLWYKKSSGGHMWESSRPHADGVDIGITDIAFTNASYPLQFERSLADVNPWANGSQAGPGSEWSRVATDLNAGLGGQEVHLYFRKGTANPFTQRLSWRPCHCDVGRTFMCASARASGPDGLGFGSAGGNVTCVAVDVLPDIAPVVRMPAPEASFDFYMGRETRVPVVVALHNPNKNLSWGSEGLPVGAHLAHTAEDLPALDTACASAPCSHRGRDVVWKPAYNQGGLSARVCVQAETPEVTGCEAPGQARYSEVCFTVRAFRCVYALAREQHLQEIASLFHTDWLNVYSMNPTVTAPDRVMYAEQVLNVGHLYNVVPGDTLSKISTRFGTSIEHLLMVNADVQPDTLFAGDELCVIPDTCSAAVGGIPS</sequence>
<dbReference type="Gene3D" id="3.10.350.10">
    <property type="entry name" value="LysM domain"/>
    <property type="match status" value="1"/>
</dbReference>
<organism evidence="3">
    <name type="scientific">Hemiselmis andersenii</name>
    <name type="common">Cryptophyte alga</name>
    <dbReference type="NCBI Taxonomy" id="464988"/>
    <lineage>
        <taxon>Eukaryota</taxon>
        <taxon>Cryptophyceae</taxon>
        <taxon>Cryptomonadales</taxon>
        <taxon>Hemiselmidaceae</taxon>
        <taxon>Hemiselmis</taxon>
    </lineage>
</organism>